<dbReference type="Proteomes" id="UP000215607">
    <property type="component" value="Unassembled WGS sequence"/>
</dbReference>
<protein>
    <submittedName>
        <fullName evidence="2">Uncharacterized protein</fullName>
    </submittedName>
</protein>
<reference evidence="2 3" key="1">
    <citation type="journal article" date="2014" name="Front. Microbiol.">
        <title>Population and genomic analysis of the genus Halorubrum.</title>
        <authorList>
            <person name="Fullmer M.S."/>
            <person name="Soucy S.M."/>
            <person name="Swithers K.S."/>
            <person name="Makkay A.M."/>
            <person name="Wheeler R."/>
            <person name="Ventosa A."/>
            <person name="Gogarten J.P."/>
            <person name="Papke R.T."/>
        </authorList>
    </citation>
    <scope>NUCLEOTIDE SEQUENCE [LARGE SCALE GENOMIC DNA]</scope>
    <source>
        <strain evidence="2 3">Ga2p</strain>
    </source>
</reference>
<proteinExistence type="predicted"/>
<keyword evidence="1" id="KW-1133">Transmembrane helix</keyword>
<evidence type="ECO:0000313" key="3">
    <source>
        <dbReference type="Proteomes" id="UP000215607"/>
    </source>
</evidence>
<evidence type="ECO:0000256" key="1">
    <source>
        <dbReference type="SAM" id="Phobius"/>
    </source>
</evidence>
<feature type="transmembrane region" description="Helical" evidence="1">
    <location>
        <begin position="55"/>
        <end position="74"/>
    </location>
</feature>
<organism evidence="2 3">
    <name type="scientific">Halorubrum ezzemoulense</name>
    <name type="common">Halorubrum chaoviator</name>
    <dbReference type="NCBI Taxonomy" id="337243"/>
    <lineage>
        <taxon>Archaea</taxon>
        <taxon>Methanobacteriati</taxon>
        <taxon>Methanobacteriota</taxon>
        <taxon>Stenosarchaea group</taxon>
        <taxon>Halobacteria</taxon>
        <taxon>Halobacteriales</taxon>
        <taxon>Haloferacaceae</taxon>
        <taxon>Halorubrum</taxon>
    </lineage>
</organism>
<sequence length="83" mass="8622">MTTEMSVGRLERVVRRFPGRTGEWGYHVVLGLIGTIATGVSTVNGLTATRVGTAATLLLAGATAVAFTAAYLTATHMDKGGNR</sequence>
<dbReference type="RefSeq" id="WP_094592779.1">
    <property type="nucleotide sequence ID" value="NZ_NHPA01000031.1"/>
</dbReference>
<gene>
    <name evidence="2" type="ORF">DJ79_05090</name>
</gene>
<dbReference type="EMBL" id="NHPA01000031">
    <property type="protein sequence ID" value="OYR68755.1"/>
    <property type="molecule type" value="Genomic_DNA"/>
</dbReference>
<comment type="caution">
    <text evidence="2">The sequence shown here is derived from an EMBL/GenBank/DDBJ whole genome shotgun (WGS) entry which is preliminary data.</text>
</comment>
<feature type="transmembrane region" description="Helical" evidence="1">
    <location>
        <begin position="24"/>
        <end position="43"/>
    </location>
</feature>
<keyword evidence="1" id="KW-0812">Transmembrane</keyword>
<accession>A0A256JIR1</accession>
<keyword evidence="1" id="KW-0472">Membrane</keyword>
<dbReference type="AlphaFoldDB" id="A0A256JIR1"/>
<evidence type="ECO:0000313" key="2">
    <source>
        <dbReference type="EMBL" id="OYR68755.1"/>
    </source>
</evidence>
<name>A0A256JIR1_HALEZ</name>